<dbReference type="Gene3D" id="3.40.190.10">
    <property type="entry name" value="Periplasmic binding protein-like II"/>
    <property type="match status" value="2"/>
</dbReference>
<evidence type="ECO:0000256" key="2">
    <source>
        <dbReference type="ARBA" id="ARBA00022729"/>
    </source>
</evidence>
<dbReference type="InterPro" id="IPR011862">
    <property type="entry name" value="Phos-bd"/>
</dbReference>
<accession>X1AFV6</accession>
<dbReference type="SUPFAM" id="SSF53850">
    <property type="entry name" value="Periplasmic binding protein-like II"/>
    <property type="match status" value="1"/>
</dbReference>
<keyword evidence="2" id="KW-0732">Signal</keyword>
<feature type="domain" description="PBP" evidence="3">
    <location>
        <begin position="31"/>
        <end position="272"/>
    </location>
</feature>
<proteinExistence type="predicted"/>
<dbReference type="PANTHER" id="PTHR30570">
    <property type="entry name" value="PERIPLASMIC PHOSPHATE BINDING COMPONENT OF PHOSPHATE ABC TRANSPORTER"/>
    <property type="match status" value="1"/>
</dbReference>
<dbReference type="EMBL" id="BART01003048">
    <property type="protein sequence ID" value="GAG71613.1"/>
    <property type="molecule type" value="Genomic_DNA"/>
</dbReference>
<evidence type="ECO:0000259" key="3">
    <source>
        <dbReference type="Pfam" id="PF12849"/>
    </source>
</evidence>
<name>X1AFV6_9ZZZZ</name>
<dbReference type="AlphaFoldDB" id="X1AFV6"/>
<protein>
    <recommendedName>
        <fullName evidence="3">PBP domain-containing protein</fullName>
    </recommendedName>
</protein>
<sequence>LSSLIKIKVLILLFVIIFTGCVRKEDSDTFIQIKGSDTEVNLVQRLAEEFMKEHQVYIAVTGGGSGTGIASLINKQTDIANSSRAMKDEEINLAKDNDVNPIAIVFALDGLALIVHESLPVESLTLDEVGKIYRGEINNWEEVGGSDLEISMYGRQSNSGTYIYFRDNVLKGDYSPKVRRMNGTSQILEAVRRDKAGIGYVGIGYIIDDQGDVKSGINSLKIAEDENSPAISPLEPENVISGLYSIVRPLYQYTDGKPKGNILDFILYELSDRGQEIVVMEGYYPVSSAYMEMNEKLGIKGNEFEKN</sequence>
<dbReference type="PANTHER" id="PTHR30570:SF1">
    <property type="entry name" value="PHOSPHATE-BINDING PROTEIN PSTS"/>
    <property type="match status" value="1"/>
</dbReference>
<evidence type="ECO:0000313" key="4">
    <source>
        <dbReference type="EMBL" id="GAG71613.1"/>
    </source>
</evidence>
<gene>
    <name evidence="4" type="ORF">S01H4_08742</name>
</gene>
<evidence type="ECO:0000256" key="1">
    <source>
        <dbReference type="ARBA" id="ARBA00022448"/>
    </source>
</evidence>
<dbReference type="NCBIfam" id="TIGR02136">
    <property type="entry name" value="ptsS_2"/>
    <property type="match status" value="1"/>
</dbReference>
<dbReference type="InterPro" id="IPR024370">
    <property type="entry name" value="PBP_domain"/>
</dbReference>
<dbReference type="CDD" id="cd13653">
    <property type="entry name" value="PBP2_phosphate_like_1"/>
    <property type="match status" value="1"/>
</dbReference>
<feature type="non-terminal residue" evidence="4">
    <location>
        <position position="1"/>
    </location>
</feature>
<dbReference type="GO" id="GO:0042301">
    <property type="term" value="F:phosphate ion binding"/>
    <property type="evidence" value="ECO:0007669"/>
    <property type="project" value="InterPro"/>
</dbReference>
<reference evidence="4" key="1">
    <citation type="journal article" date="2014" name="Front. Microbiol.">
        <title>High frequency of phylogenetically diverse reductive dehalogenase-homologous genes in deep subseafloor sedimentary metagenomes.</title>
        <authorList>
            <person name="Kawai M."/>
            <person name="Futagami T."/>
            <person name="Toyoda A."/>
            <person name="Takaki Y."/>
            <person name="Nishi S."/>
            <person name="Hori S."/>
            <person name="Arai W."/>
            <person name="Tsubouchi T."/>
            <person name="Morono Y."/>
            <person name="Uchiyama I."/>
            <person name="Ito T."/>
            <person name="Fujiyama A."/>
            <person name="Inagaki F."/>
            <person name="Takami H."/>
        </authorList>
    </citation>
    <scope>NUCLEOTIDE SEQUENCE</scope>
    <source>
        <strain evidence="4">Expedition CK06-06</strain>
    </source>
</reference>
<comment type="caution">
    <text evidence="4">The sequence shown here is derived from an EMBL/GenBank/DDBJ whole genome shotgun (WGS) entry which is preliminary data.</text>
</comment>
<dbReference type="InterPro" id="IPR050811">
    <property type="entry name" value="Phosphate_ABC_transporter"/>
</dbReference>
<organism evidence="4">
    <name type="scientific">marine sediment metagenome</name>
    <dbReference type="NCBI Taxonomy" id="412755"/>
    <lineage>
        <taxon>unclassified sequences</taxon>
        <taxon>metagenomes</taxon>
        <taxon>ecological metagenomes</taxon>
    </lineage>
</organism>
<dbReference type="Pfam" id="PF12849">
    <property type="entry name" value="PBP_like_2"/>
    <property type="match status" value="1"/>
</dbReference>
<keyword evidence="1" id="KW-0813">Transport</keyword>